<dbReference type="AlphaFoldDB" id="A0A830HTQ6"/>
<evidence type="ECO:0008006" key="6">
    <source>
        <dbReference type="Google" id="ProtNLM"/>
    </source>
</evidence>
<feature type="compositionally biased region" description="Low complexity" evidence="2">
    <location>
        <begin position="27"/>
        <end position="43"/>
    </location>
</feature>
<evidence type="ECO:0000256" key="3">
    <source>
        <dbReference type="SAM" id="Phobius"/>
    </source>
</evidence>
<keyword evidence="3" id="KW-1133">Transmembrane helix</keyword>
<feature type="region of interest" description="Disordered" evidence="2">
    <location>
        <begin position="27"/>
        <end position="53"/>
    </location>
</feature>
<feature type="transmembrane region" description="Helical" evidence="3">
    <location>
        <begin position="82"/>
        <end position="103"/>
    </location>
</feature>
<evidence type="ECO:0000256" key="1">
    <source>
        <dbReference type="SAM" id="Coils"/>
    </source>
</evidence>
<accession>A0A830HTQ6</accession>
<gene>
    <name evidence="4" type="ORF">PPROV_000881800</name>
</gene>
<keyword evidence="1" id="KW-0175">Coiled coil</keyword>
<proteinExistence type="predicted"/>
<feature type="coiled-coil region" evidence="1">
    <location>
        <begin position="337"/>
        <end position="524"/>
    </location>
</feature>
<keyword evidence="3" id="KW-0812">Transmembrane</keyword>
<keyword evidence="3" id="KW-0472">Membrane</keyword>
<comment type="caution">
    <text evidence="4">The sequence shown here is derived from an EMBL/GenBank/DDBJ whole genome shotgun (WGS) entry which is preliminary data.</text>
</comment>
<evidence type="ECO:0000313" key="4">
    <source>
        <dbReference type="EMBL" id="GHP10085.1"/>
    </source>
</evidence>
<evidence type="ECO:0000256" key="2">
    <source>
        <dbReference type="SAM" id="MobiDB-lite"/>
    </source>
</evidence>
<evidence type="ECO:0000313" key="5">
    <source>
        <dbReference type="Proteomes" id="UP000660262"/>
    </source>
</evidence>
<sequence>MAAAVAQVVVDAADLALSASGYHDQSRSLVSSSSQGQPVSSSPSSPPPSPLAGVSSFPPPRYYAPFTPETIQGFDWGTVYELMAKVLLVSATTTAMLTIVFTIRRRRRQPLRAQAPWLLAAQVLGAWLMASHVLLAFAFLPNPNTWCDVSRMLASTYYVLLDVPLALRTWRLVHVFFFPDAAVLTTVDPSKRRRRTSPVSESRLCLYLLLSVAASCLYASQVDGIAALRPESGCRRNFLLPWWPLMHLAETCVFAYMVVDGVVDGTGTPLCSNRATHSDKDEATAKINEELEAEAISLKAKLQNVESLLASRNSSIEGLQAACAESDKAAADARRDYNKATSELKWQTEKIDKLTKDHAHMKSEVEKLHEKIKATEEGASADEFLSERNRHLEHEMESMRVKIEKLAQLKDKEHAMQQDTNEEALQMEKKFNEATSRMRTLEEKLAQAESESARLAEEKARVDSKLDAANKLLDESRGDKPVDEAIKNSSEAIQAENEELKVKLSALEIDIKRTKEDLDSARLTAMKMTAKAAASNMAAEVAVSKIASAESEMQRMLHSSATHSQGSQTDAAEAMQADLPKVEEMMQDSSTGAGLEKNSGDALQAVILWWHSMTSAEASSGHPQMWLAAEDKVYGASIAKMEASMSLASELFPNHKDMSGTFLAYISDIPKASRGDLIVGGEGTIRTAMHENFATFLPEGGKEKADRALESVSDAPATMRAYLTGTVSLGVGKNGKLMIAIPIIAPPLNSGESCNVIGVVTTAPETADGQVPRRKHMDEAKADAAFLALIRGLSNFAGGYGRAAGKIESEDAARIEKTLASMESLDSFSLDLHESLDRQSTEEMQQIVSAAEVGGEEVLEMYVEDAEQLKPAADAKEEESGLASTPLEEEKVLEEKVVDEKKKMLARVESTKELSEVRVKALINLSKVRAANTVLVDMMYQRAQLSQQIMLLLDVIEQSKSLNNALKEIRVYRKVSPLIARMLCAFLILLQPKDEAIFATLPLPEDATPLDESGNVMSCYGFPSHENGVHVVWMVLQRHLKRLGGTITKKLTKMARSVRCPSELSPDDPMLPYAQRSFTTCEALLESFTEAELNKASRALPVIHRFVKALLKRGHVAEKIRALNSFMSDGKGSSPPPIIRTSSIDPQKFVKSMSTKMLMETMITSGEILKESRDEIAKEFAKDGVGSSASVFKARNKNAEVFIPPGP</sequence>
<keyword evidence="5" id="KW-1185">Reference proteome</keyword>
<protein>
    <recommendedName>
        <fullName evidence="6">G-protein coupled receptors family 3 profile domain-containing protein</fullName>
    </recommendedName>
</protein>
<name>A0A830HTQ6_9CHLO</name>
<organism evidence="4 5">
    <name type="scientific">Pycnococcus provasolii</name>
    <dbReference type="NCBI Taxonomy" id="41880"/>
    <lineage>
        <taxon>Eukaryota</taxon>
        <taxon>Viridiplantae</taxon>
        <taxon>Chlorophyta</taxon>
        <taxon>Pseudoscourfieldiophyceae</taxon>
        <taxon>Pseudoscourfieldiales</taxon>
        <taxon>Pycnococcaceae</taxon>
        <taxon>Pycnococcus</taxon>
    </lineage>
</organism>
<reference evidence="4" key="1">
    <citation type="submission" date="2020-10" db="EMBL/GenBank/DDBJ databases">
        <title>Unveiling of a novel bifunctional photoreceptor, Dualchrome1, isolated from a cosmopolitan green alga.</title>
        <authorList>
            <person name="Suzuki S."/>
            <person name="Kawachi M."/>
        </authorList>
    </citation>
    <scope>NUCLEOTIDE SEQUENCE</scope>
    <source>
        <strain evidence="4">NIES 2893</strain>
    </source>
</reference>
<dbReference type="EMBL" id="BNJQ01000027">
    <property type="protein sequence ID" value="GHP10085.1"/>
    <property type="molecule type" value="Genomic_DNA"/>
</dbReference>
<feature type="transmembrane region" description="Helical" evidence="3">
    <location>
        <begin position="115"/>
        <end position="139"/>
    </location>
</feature>
<dbReference type="Proteomes" id="UP000660262">
    <property type="component" value="Unassembled WGS sequence"/>
</dbReference>